<accession>A0AA43RG19</accession>
<proteinExistence type="predicted"/>
<keyword evidence="2" id="KW-0812">Transmembrane</keyword>
<dbReference type="AlphaFoldDB" id="A0AA43RG19"/>
<evidence type="ECO:0000256" key="1">
    <source>
        <dbReference type="SAM" id="MobiDB-lite"/>
    </source>
</evidence>
<dbReference type="Proteomes" id="UP001168575">
    <property type="component" value="Unassembled WGS sequence"/>
</dbReference>
<organism evidence="3 4">
    <name type="scientific">Phoenicibacter congonensis</name>
    <dbReference type="NCBI Taxonomy" id="1944646"/>
    <lineage>
        <taxon>Bacteria</taxon>
        <taxon>Bacillati</taxon>
        <taxon>Actinomycetota</taxon>
        <taxon>Coriobacteriia</taxon>
        <taxon>Eggerthellales</taxon>
        <taxon>Eggerthellaceae</taxon>
        <taxon>Phoenicibacter</taxon>
    </lineage>
</organism>
<evidence type="ECO:0000313" key="4">
    <source>
        <dbReference type="Proteomes" id="UP001168575"/>
    </source>
</evidence>
<feature type="transmembrane region" description="Helical" evidence="2">
    <location>
        <begin position="22"/>
        <end position="44"/>
    </location>
</feature>
<name>A0AA43RG19_9ACTN</name>
<keyword evidence="2" id="KW-1133">Transmembrane helix</keyword>
<reference evidence="3" key="1">
    <citation type="submission" date="2023-07" db="EMBL/GenBank/DDBJ databases">
        <title>Between Cages and Wild: Unraveling the Impact of Captivity on Animal Microbiomes and Antimicrobial Resistance.</title>
        <authorList>
            <person name="Schmartz G.P."/>
            <person name="Rehner J."/>
            <person name="Schuff M.J."/>
            <person name="Becker S.L."/>
            <person name="Kravczyk M."/>
            <person name="Gurevich A."/>
            <person name="Francke R."/>
            <person name="Mueller R."/>
            <person name="Keller V."/>
            <person name="Keller A."/>
        </authorList>
    </citation>
    <scope>NUCLEOTIDE SEQUENCE</scope>
    <source>
        <strain evidence="3">S12M_St_49</strain>
    </source>
</reference>
<feature type="region of interest" description="Disordered" evidence="1">
    <location>
        <begin position="84"/>
        <end position="133"/>
    </location>
</feature>
<feature type="compositionally biased region" description="Low complexity" evidence="1">
    <location>
        <begin position="101"/>
        <end position="115"/>
    </location>
</feature>
<sequence length="298" mass="32175">MYEDFSTEQEEFREDNTLREKIALVVFVVVLAICAAVIIFYFGFSTSFNVVATKVDEKFGTMDFCYSIVYKGIGEEAAIGTISDASASSAKTTGSEDSENTETTSNSASDSSGDTESGDEDLNESKEKASVAEEEETLRQAFSSVLISGLSPVYVSDVRSDYLDKNSEVVTIDMQEIVDSGEPTVLKFGSKTLGIFSINNYYTKAAIQGVVSQLKADGADVIMCIAPRSNMFGTYEGIDAVLCTKEKSPSETSEGRVDNTFIFRSPNPACVGVISISDSNVFIQSVVFPTLPTSEDES</sequence>
<evidence type="ECO:0000313" key="3">
    <source>
        <dbReference type="EMBL" id="MDO4841060.1"/>
    </source>
</evidence>
<protein>
    <submittedName>
        <fullName evidence="3">Uncharacterized protein</fullName>
    </submittedName>
</protein>
<gene>
    <name evidence="3" type="ORF">Q3982_00075</name>
</gene>
<keyword evidence="2" id="KW-0472">Membrane</keyword>
<keyword evidence="4" id="KW-1185">Reference proteome</keyword>
<evidence type="ECO:0000256" key="2">
    <source>
        <dbReference type="SAM" id="Phobius"/>
    </source>
</evidence>
<comment type="caution">
    <text evidence="3">The sequence shown here is derived from an EMBL/GenBank/DDBJ whole genome shotgun (WGS) entry which is preliminary data.</text>
</comment>
<dbReference type="EMBL" id="JAUMVS010000001">
    <property type="protein sequence ID" value="MDO4841060.1"/>
    <property type="molecule type" value="Genomic_DNA"/>
</dbReference>